<dbReference type="SUPFAM" id="SSF53613">
    <property type="entry name" value="Ribokinase-like"/>
    <property type="match status" value="1"/>
</dbReference>
<organism evidence="5 6">
    <name type="scientific">Kineothrix sedimenti</name>
    <dbReference type="NCBI Taxonomy" id="3123317"/>
    <lineage>
        <taxon>Bacteria</taxon>
        <taxon>Bacillati</taxon>
        <taxon>Bacillota</taxon>
        <taxon>Clostridia</taxon>
        <taxon>Lachnospirales</taxon>
        <taxon>Lachnospiraceae</taxon>
        <taxon>Kineothrix</taxon>
    </lineage>
</organism>
<dbReference type="InterPro" id="IPR002173">
    <property type="entry name" value="Carboh/pur_kinase_PfkB_CS"/>
</dbReference>
<dbReference type="InterPro" id="IPR011611">
    <property type="entry name" value="PfkB_dom"/>
</dbReference>
<dbReference type="PROSITE" id="PS00584">
    <property type="entry name" value="PFKB_KINASES_2"/>
    <property type="match status" value="1"/>
</dbReference>
<dbReference type="RefSeq" id="WP_342757747.1">
    <property type="nucleotide sequence ID" value="NZ_CP146256.1"/>
</dbReference>
<dbReference type="GO" id="GO:0016301">
    <property type="term" value="F:kinase activity"/>
    <property type="evidence" value="ECO:0007669"/>
    <property type="project" value="UniProtKB-KW"/>
</dbReference>
<keyword evidence="2" id="KW-0808">Transferase</keyword>
<dbReference type="PANTHER" id="PTHR43085">
    <property type="entry name" value="HEXOKINASE FAMILY MEMBER"/>
    <property type="match status" value="1"/>
</dbReference>
<keyword evidence="6" id="KW-1185">Reference proteome</keyword>
<evidence type="ECO:0000256" key="3">
    <source>
        <dbReference type="ARBA" id="ARBA00022777"/>
    </source>
</evidence>
<keyword evidence="3 5" id="KW-0418">Kinase</keyword>
<dbReference type="CDD" id="cd01166">
    <property type="entry name" value="KdgK"/>
    <property type="match status" value="1"/>
</dbReference>
<sequence>MKILCIGMMVCDTLLSPVPSNILELDSVSINKPSVCCGGDALNVAIGLAKLDNPVSIIGRISSDTNGKFILNECKKYNIDVSGVIYDEESATAASYALIDEKGERHFLSEKSIFGRLQGKDISDKAIEDADIIYIGSAMALRKMDEEGIHSVFSRAHGQGKITVMDAAINREDPHRDWLKYLAPAFMETDVFFPSIDEAIKITGETNPEKIAEYFRPFSIKIFGIKLGASGCFVTDFKHKRFIRCPENMPVVDTTGAGDSFMAGLVSGLARGFDVFSSTQLAVSVATKNVGAVGGTAGIPNFEEAYLFYKENYQ</sequence>
<gene>
    <name evidence="5" type="ORF">V6984_22075</name>
</gene>
<evidence type="ECO:0000259" key="4">
    <source>
        <dbReference type="Pfam" id="PF00294"/>
    </source>
</evidence>
<accession>A0ABZ3EV90</accession>
<name>A0ABZ3EV90_9FIRM</name>
<feature type="domain" description="Carbohydrate kinase PfkB" evidence="4">
    <location>
        <begin position="3"/>
        <end position="300"/>
    </location>
</feature>
<reference evidence="5 6" key="1">
    <citation type="submission" date="2024-02" db="EMBL/GenBank/DDBJ databases">
        <title>Bacterial strain from lacustrine sediment.</title>
        <authorList>
            <person name="Petit C."/>
            <person name="Fadhlaoui K."/>
        </authorList>
    </citation>
    <scope>NUCLEOTIDE SEQUENCE [LARGE SCALE GENOMIC DNA]</scope>
    <source>
        <strain evidence="5 6">IPX-CK</strain>
    </source>
</reference>
<evidence type="ECO:0000256" key="2">
    <source>
        <dbReference type="ARBA" id="ARBA00022679"/>
    </source>
</evidence>
<protein>
    <submittedName>
        <fullName evidence="5">Sugar kinase</fullName>
    </submittedName>
</protein>
<evidence type="ECO:0000313" key="6">
    <source>
        <dbReference type="Proteomes" id="UP001451571"/>
    </source>
</evidence>
<dbReference type="EMBL" id="CP146256">
    <property type="protein sequence ID" value="XAH74153.1"/>
    <property type="molecule type" value="Genomic_DNA"/>
</dbReference>
<comment type="similarity">
    <text evidence="1">Belongs to the carbohydrate kinase PfkB family.</text>
</comment>
<evidence type="ECO:0000256" key="1">
    <source>
        <dbReference type="ARBA" id="ARBA00010688"/>
    </source>
</evidence>
<dbReference type="PANTHER" id="PTHR43085:SF57">
    <property type="entry name" value="CARBOHYDRATE KINASE PFKB DOMAIN-CONTAINING PROTEIN"/>
    <property type="match status" value="1"/>
</dbReference>
<dbReference type="Pfam" id="PF00294">
    <property type="entry name" value="PfkB"/>
    <property type="match status" value="1"/>
</dbReference>
<proteinExistence type="inferred from homology"/>
<dbReference type="Gene3D" id="3.40.1190.20">
    <property type="match status" value="1"/>
</dbReference>
<dbReference type="InterPro" id="IPR029056">
    <property type="entry name" value="Ribokinase-like"/>
</dbReference>
<dbReference type="Proteomes" id="UP001451571">
    <property type="component" value="Chromosome"/>
</dbReference>
<dbReference type="InterPro" id="IPR050306">
    <property type="entry name" value="PfkB_Carbo_kinase"/>
</dbReference>
<evidence type="ECO:0000313" key="5">
    <source>
        <dbReference type="EMBL" id="XAH74153.1"/>
    </source>
</evidence>